<evidence type="ECO:0000256" key="4">
    <source>
        <dbReference type="ARBA" id="ARBA00016856"/>
    </source>
</evidence>
<gene>
    <name evidence="13" type="ORF">CTI12_AA386820</name>
</gene>
<evidence type="ECO:0000256" key="7">
    <source>
        <dbReference type="ARBA" id="ARBA00022884"/>
    </source>
</evidence>
<comment type="subcellular location">
    <subcellularLocation>
        <location evidence="2">Cytoplasm</location>
    </subcellularLocation>
    <subcellularLocation>
        <location evidence="1">Nucleus</location>
    </subcellularLocation>
</comment>
<dbReference type="Pfam" id="PF10258">
    <property type="entry name" value="PHAX_RNA-bd"/>
    <property type="match status" value="1"/>
</dbReference>
<evidence type="ECO:0000313" key="14">
    <source>
        <dbReference type="Proteomes" id="UP000245207"/>
    </source>
</evidence>
<accession>A0A2U1MFA7</accession>
<evidence type="ECO:0000256" key="11">
    <source>
        <dbReference type="SAM" id="MobiDB-lite"/>
    </source>
</evidence>
<comment type="similarity">
    <text evidence="3">Belongs to the PHAX family.</text>
</comment>
<dbReference type="Gene3D" id="1.10.10.1440">
    <property type="entry name" value="PHAX RNA-binding domain"/>
    <property type="match status" value="1"/>
</dbReference>
<sequence length="245" mass="27595">MEGEDCLLDSIFDVDNVEDMEDVDMVDVEEGELVGEIHQLELGQNSSVDGDPVAQQPQSKNQRRRNKKKKNKKRKGGPGSDVTDINRFVLDTCRRLKEKKSYLVWTAVGCLGVPALSDLVKEVDAIQACGGQKTADGRRLRNGGGILWSILKVRDPNAFKEIMKKGKEFEKQFNKPDMRKPPNQNKETGSDAEIAQVPDAESTMTDENLSIEERPMQKRPVRERIRVPVSYDDLVEVEEPKDDAI</sequence>
<name>A0A2U1MFA7_ARTAN</name>
<feature type="compositionally biased region" description="Basic and acidic residues" evidence="11">
    <location>
        <begin position="170"/>
        <end position="180"/>
    </location>
</feature>
<dbReference type="PANTHER" id="PTHR13135">
    <property type="entry name" value="CYTOSOLIC RESINIFERATOXIN BINDING PROTEIN RBP-26"/>
    <property type="match status" value="1"/>
</dbReference>
<keyword evidence="5" id="KW-0813">Transport</keyword>
<dbReference type="PANTHER" id="PTHR13135:SF0">
    <property type="entry name" value="PHOSPHORYLATED ADAPTER RNA EXPORT PROTEIN"/>
    <property type="match status" value="1"/>
</dbReference>
<evidence type="ECO:0000313" key="13">
    <source>
        <dbReference type="EMBL" id="PWA59939.1"/>
    </source>
</evidence>
<evidence type="ECO:0000256" key="8">
    <source>
        <dbReference type="ARBA" id="ARBA00022927"/>
    </source>
</evidence>
<proteinExistence type="inferred from homology"/>
<keyword evidence="8" id="KW-0653">Protein transport</keyword>
<dbReference type="GO" id="GO:0003723">
    <property type="term" value="F:RNA binding"/>
    <property type="evidence" value="ECO:0007669"/>
    <property type="project" value="UniProtKB-KW"/>
</dbReference>
<dbReference type="GO" id="GO:0006408">
    <property type="term" value="P:snRNA export from nucleus"/>
    <property type="evidence" value="ECO:0007669"/>
    <property type="project" value="InterPro"/>
</dbReference>
<dbReference type="EMBL" id="PKPP01005488">
    <property type="protein sequence ID" value="PWA59939.1"/>
    <property type="molecule type" value="Genomic_DNA"/>
</dbReference>
<dbReference type="InterPro" id="IPR019385">
    <property type="entry name" value="PHAX_RNA-binding_domain"/>
</dbReference>
<dbReference type="AlphaFoldDB" id="A0A2U1MFA7"/>
<dbReference type="InterPro" id="IPR039047">
    <property type="entry name" value="PHAX"/>
</dbReference>
<keyword evidence="14" id="KW-1185">Reference proteome</keyword>
<dbReference type="InterPro" id="IPR038092">
    <property type="entry name" value="PHAX_RNA-binding_sf"/>
</dbReference>
<dbReference type="Proteomes" id="UP000245207">
    <property type="component" value="Unassembled WGS sequence"/>
</dbReference>
<evidence type="ECO:0000256" key="1">
    <source>
        <dbReference type="ARBA" id="ARBA00004123"/>
    </source>
</evidence>
<protein>
    <recommendedName>
        <fullName evidence="4">Phosphorylated adapter RNA export protein</fullName>
    </recommendedName>
    <alternativeName>
        <fullName evidence="10">RNA U small nuclear RNA export adapter protein</fullName>
    </alternativeName>
</protein>
<dbReference type="GO" id="GO:0005634">
    <property type="term" value="C:nucleus"/>
    <property type="evidence" value="ECO:0007669"/>
    <property type="project" value="UniProtKB-SubCell"/>
</dbReference>
<comment type="caution">
    <text evidence="13">The sequence shown here is derived from an EMBL/GenBank/DDBJ whole genome shotgun (WGS) entry which is preliminary data.</text>
</comment>
<evidence type="ECO:0000256" key="5">
    <source>
        <dbReference type="ARBA" id="ARBA00022448"/>
    </source>
</evidence>
<feature type="compositionally biased region" description="Basic and acidic residues" evidence="11">
    <location>
        <begin position="211"/>
        <end position="221"/>
    </location>
</feature>
<feature type="region of interest" description="Disordered" evidence="11">
    <location>
        <begin position="170"/>
        <end position="221"/>
    </location>
</feature>
<dbReference type="OrthoDB" id="20573at2759"/>
<keyword evidence="9" id="KW-0539">Nucleus</keyword>
<reference evidence="13 14" key="1">
    <citation type="journal article" date="2018" name="Mol. Plant">
        <title>The genome of Artemisia annua provides insight into the evolution of Asteraceae family and artemisinin biosynthesis.</title>
        <authorList>
            <person name="Shen Q."/>
            <person name="Zhang L."/>
            <person name="Liao Z."/>
            <person name="Wang S."/>
            <person name="Yan T."/>
            <person name="Shi P."/>
            <person name="Liu M."/>
            <person name="Fu X."/>
            <person name="Pan Q."/>
            <person name="Wang Y."/>
            <person name="Lv Z."/>
            <person name="Lu X."/>
            <person name="Zhang F."/>
            <person name="Jiang W."/>
            <person name="Ma Y."/>
            <person name="Chen M."/>
            <person name="Hao X."/>
            <person name="Li L."/>
            <person name="Tang Y."/>
            <person name="Lv G."/>
            <person name="Zhou Y."/>
            <person name="Sun X."/>
            <person name="Brodelius P.E."/>
            <person name="Rose J.K.C."/>
            <person name="Tang K."/>
        </authorList>
    </citation>
    <scope>NUCLEOTIDE SEQUENCE [LARGE SCALE GENOMIC DNA]</scope>
    <source>
        <strain evidence="14">cv. Huhao1</strain>
        <tissue evidence="13">Leaf</tissue>
    </source>
</reference>
<evidence type="ECO:0000256" key="10">
    <source>
        <dbReference type="ARBA" id="ARBA00030834"/>
    </source>
</evidence>
<feature type="compositionally biased region" description="Basic residues" evidence="11">
    <location>
        <begin position="61"/>
        <end position="76"/>
    </location>
</feature>
<organism evidence="13 14">
    <name type="scientific">Artemisia annua</name>
    <name type="common">Sweet wormwood</name>
    <dbReference type="NCBI Taxonomy" id="35608"/>
    <lineage>
        <taxon>Eukaryota</taxon>
        <taxon>Viridiplantae</taxon>
        <taxon>Streptophyta</taxon>
        <taxon>Embryophyta</taxon>
        <taxon>Tracheophyta</taxon>
        <taxon>Spermatophyta</taxon>
        <taxon>Magnoliopsida</taxon>
        <taxon>eudicotyledons</taxon>
        <taxon>Gunneridae</taxon>
        <taxon>Pentapetalae</taxon>
        <taxon>asterids</taxon>
        <taxon>campanulids</taxon>
        <taxon>Asterales</taxon>
        <taxon>Asteraceae</taxon>
        <taxon>Asteroideae</taxon>
        <taxon>Anthemideae</taxon>
        <taxon>Artemisiinae</taxon>
        <taxon>Artemisia</taxon>
    </lineage>
</organism>
<keyword evidence="6" id="KW-0963">Cytoplasm</keyword>
<evidence type="ECO:0000259" key="12">
    <source>
        <dbReference type="Pfam" id="PF10258"/>
    </source>
</evidence>
<evidence type="ECO:0000256" key="3">
    <source>
        <dbReference type="ARBA" id="ARBA00006094"/>
    </source>
</evidence>
<dbReference type="STRING" id="35608.A0A2U1MFA7"/>
<evidence type="ECO:0000256" key="6">
    <source>
        <dbReference type="ARBA" id="ARBA00022490"/>
    </source>
</evidence>
<feature type="domain" description="Phosphorylated adapter RNA export protein RNA-binding" evidence="12">
    <location>
        <begin position="89"/>
        <end position="168"/>
    </location>
</feature>
<dbReference type="GO" id="GO:0005737">
    <property type="term" value="C:cytoplasm"/>
    <property type="evidence" value="ECO:0007669"/>
    <property type="project" value="UniProtKB-SubCell"/>
</dbReference>
<evidence type="ECO:0000256" key="9">
    <source>
        <dbReference type="ARBA" id="ARBA00023242"/>
    </source>
</evidence>
<dbReference type="GO" id="GO:0015031">
    <property type="term" value="P:protein transport"/>
    <property type="evidence" value="ECO:0007669"/>
    <property type="project" value="UniProtKB-KW"/>
</dbReference>
<keyword evidence="7" id="KW-0694">RNA-binding</keyword>
<evidence type="ECO:0000256" key="2">
    <source>
        <dbReference type="ARBA" id="ARBA00004496"/>
    </source>
</evidence>
<feature type="region of interest" description="Disordered" evidence="11">
    <location>
        <begin position="40"/>
        <end position="81"/>
    </location>
</feature>